<feature type="transmembrane region" description="Helical" evidence="1">
    <location>
        <begin position="311"/>
        <end position="333"/>
    </location>
</feature>
<sequence length="383" mass="39337">MRLSIPVSAFVGAFVGFSSTLAIVLAALNAVGATPDQTASAVTAICLALVVSSLILSWRTRMPIVTAWSTPGLALVAASQGFTMGDAVGAFLMTAFLLVGTGLLRPLMRLVARIPMAVSSGMLAGILFVFVADVARAIGTDPVLVLPIVALFFVARLFSPTLSILIVLVAGAVLAVALGRIIAFPSPEVSTLVFTAPTFSFATFLGLSIPLYLVTMASQNLSGLAVLKADGYQPTPGPIIATTGLVSLLSAPFGAGPSNLSAMAAAFCTGQDAHPDPAQRWKTSWFYAATYLGFAVFGASLVALVAVLPPVFIVVVAGLGLLGSFINAISLSVTNPVERFPAVTAFVVTASGLVLGGIGSAFWGLLAGLLVHALETWKRSRKN</sequence>
<dbReference type="InterPro" id="IPR004711">
    <property type="entry name" value="Benzoate_Transporter"/>
</dbReference>
<keyword evidence="1" id="KW-0812">Transmembrane</keyword>
<feature type="transmembrane region" description="Helical" evidence="1">
    <location>
        <begin position="88"/>
        <end position="107"/>
    </location>
</feature>
<evidence type="ECO:0000256" key="1">
    <source>
        <dbReference type="SAM" id="Phobius"/>
    </source>
</evidence>
<dbReference type="PANTHER" id="PTHR30199:SF0">
    <property type="entry name" value="INNER MEMBRANE PROTEIN YDCO"/>
    <property type="match status" value="1"/>
</dbReference>
<protein>
    <submittedName>
        <fullName evidence="2">Benzoate/H(+) symporter BenE family transporter</fullName>
    </submittedName>
</protein>
<keyword evidence="1" id="KW-0472">Membrane</keyword>
<feature type="transmembrane region" description="Helical" evidence="1">
    <location>
        <begin position="162"/>
        <end position="183"/>
    </location>
</feature>
<keyword evidence="1" id="KW-1133">Transmembrane helix</keyword>
<dbReference type="RefSeq" id="WP_213985320.1">
    <property type="nucleotide sequence ID" value="NZ_JAFMNX010000003.1"/>
</dbReference>
<feature type="transmembrane region" description="Helical" evidence="1">
    <location>
        <begin position="189"/>
        <end position="214"/>
    </location>
</feature>
<feature type="transmembrane region" description="Helical" evidence="1">
    <location>
        <begin position="345"/>
        <end position="374"/>
    </location>
</feature>
<accession>A0ABS5RXA1</accession>
<evidence type="ECO:0000313" key="3">
    <source>
        <dbReference type="Proteomes" id="UP001297272"/>
    </source>
</evidence>
<gene>
    <name evidence="2" type="ORF">JYU29_13445</name>
</gene>
<feature type="transmembrane region" description="Helical" evidence="1">
    <location>
        <begin position="138"/>
        <end position="155"/>
    </location>
</feature>
<evidence type="ECO:0000313" key="2">
    <source>
        <dbReference type="EMBL" id="MBS9721688.1"/>
    </source>
</evidence>
<feature type="transmembrane region" description="Helical" evidence="1">
    <location>
        <begin position="38"/>
        <end position="58"/>
    </location>
</feature>
<reference evidence="2 3" key="1">
    <citation type="submission" date="2021-03" db="EMBL/GenBank/DDBJ databases">
        <title>Tianweitania aestuarii sp. nov., isolated from a tidal flat.</title>
        <authorList>
            <person name="Park S."/>
            <person name="Yoon J.-H."/>
        </authorList>
    </citation>
    <scope>NUCLEOTIDE SEQUENCE [LARGE SCALE GENOMIC DNA]</scope>
    <source>
        <strain evidence="2 3">BSSL-BM11</strain>
    </source>
</reference>
<comment type="caution">
    <text evidence="2">The sequence shown here is derived from an EMBL/GenBank/DDBJ whole genome shotgun (WGS) entry which is preliminary data.</text>
</comment>
<feature type="transmembrane region" description="Helical" evidence="1">
    <location>
        <begin position="114"/>
        <end position="132"/>
    </location>
</feature>
<keyword evidence="3" id="KW-1185">Reference proteome</keyword>
<name>A0ABS5RXA1_9HYPH</name>
<feature type="transmembrane region" description="Helical" evidence="1">
    <location>
        <begin position="7"/>
        <end position="32"/>
    </location>
</feature>
<feature type="transmembrane region" description="Helical" evidence="1">
    <location>
        <begin position="285"/>
        <end position="305"/>
    </location>
</feature>
<dbReference type="Pfam" id="PF03594">
    <property type="entry name" value="BenE"/>
    <property type="match status" value="1"/>
</dbReference>
<dbReference type="NCBIfam" id="TIGR00843">
    <property type="entry name" value="benE"/>
    <property type="match status" value="1"/>
</dbReference>
<dbReference type="PANTHER" id="PTHR30199">
    <property type="entry name" value="MFS FAMILY TRANSPORTER, PREDICTED SUBSTRATE BENZOATE"/>
    <property type="match status" value="1"/>
</dbReference>
<proteinExistence type="predicted"/>
<dbReference type="EMBL" id="JAFMNX010000003">
    <property type="protein sequence ID" value="MBS9721688.1"/>
    <property type="molecule type" value="Genomic_DNA"/>
</dbReference>
<organism evidence="2 3">
    <name type="scientific">Tianweitania aestuarii</name>
    <dbReference type="NCBI Taxonomy" id="2814886"/>
    <lineage>
        <taxon>Bacteria</taxon>
        <taxon>Pseudomonadati</taxon>
        <taxon>Pseudomonadota</taxon>
        <taxon>Alphaproteobacteria</taxon>
        <taxon>Hyphomicrobiales</taxon>
        <taxon>Phyllobacteriaceae</taxon>
        <taxon>Tianweitania</taxon>
    </lineage>
</organism>
<dbReference type="Proteomes" id="UP001297272">
    <property type="component" value="Unassembled WGS sequence"/>
</dbReference>